<name>A0A1B7L456_9ENTR</name>
<gene>
    <name evidence="2" type="ORF">A9B99_07260</name>
</gene>
<sequence>MNSYDDLQRFKDKTHTGSIDFKDMSAEKQGLGAGSNVIFSQLTQGSSDGAQDSPFRGAGHTSVTAPDAVKPGTFDVPAGSRAAVTPTNSLPPVTWTTEVVNTAPRPVDESAPSLLKEMAMMPKVVSVKVPANAISPVVPTKPVAPQPQGIAPDPVPENAPAVQPLETDAPIMAALAGTPPGDALVNSPDAMAEPRVVRPSVRHPEPVSAPPSSDGKINFAQLFAPSSAGNTPRSAVKEMPLKPLLERIASCR</sequence>
<dbReference type="OrthoDB" id="6434633at2"/>
<evidence type="ECO:0008006" key="4">
    <source>
        <dbReference type="Google" id="ProtNLM"/>
    </source>
</evidence>
<comment type="caution">
    <text evidence="2">The sequence shown here is derived from an EMBL/GenBank/DDBJ whole genome shotgun (WGS) entry which is preliminary data.</text>
</comment>
<protein>
    <recommendedName>
        <fullName evidence="4">Cellulose biosynthesis protein BcsO</fullName>
    </recommendedName>
</protein>
<evidence type="ECO:0000256" key="1">
    <source>
        <dbReference type="SAM" id="MobiDB-lite"/>
    </source>
</evidence>
<accession>A0A1B7L456</accession>
<dbReference type="AlphaFoldDB" id="A0A1B7L456"/>
<reference evidence="3" key="1">
    <citation type="submission" date="2016-05" db="EMBL/GenBank/DDBJ databases">
        <authorList>
            <person name="Behera P."/>
            <person name="Vaishampayan P."/>
            <person name="Singh N."/>
            <person name="Raina V."/>
            <person name="Suar M."/>
            <person name="Pattnaik A."/>
            <person name="Rastogi G."/>
        </authorList>
    </citation>
    <scope>NUCLEOTIDE SEQUENCE [LARGE SCALE GENOMIC DNA]</scope>
    <source>
        <strain evidence="3">MP23</strain>
    </source>
</reference>
<dbReference type="Pfam" id="PF17037">
    <property type="entry name" value="CBP_BcsO"/>
    <property type="match status" value="1"/>
</dbReference>
<evidence type="ECO:0000313" key="3">
    <source>
        <dbReference type="Proteomes" id="UP000078225"/>
    </source>
</evidence>
<evidence type="ECO:0000313" key="2">
    <source>
        <dbReference type="EMBL" id="OAT77103.1"/>
    </source>
</evidence>
<dbReference type="Proteomes" id="UP000078225">
    <property type="component" value="Unassembled WGS sequence"/>
</dbReference>
<organism evidence="2 3">
    <name type="scientific">Mangrovibacter phragmitis</name>
    <dbReference type="NCBI Taxonomy" id="1691903"/>
    <lineage>
        <taxon>Bacteria</taxon>
        <taxon>Pseudomonadati</taxon>
        <taxon>Pseudomonadota</taxon>
        <taxon>Gammaproteobacteria</taxon>
        <taxon>Enterobacterales</taxon>
        <taxon>Enterobacteriaceae</taxon>
        <taxon>Mangrovibacter</taxon>
    </lineage>
</organism>
<dbReference type="EMBL" id="LYRP01000012">
    <property type="protein sequence ID" value="OAT77103.1"/>
    <property type="molecule type" value="Genomic_DNA"/>
</dbReference>
<proteinExistence type="predicted"/>
<feature type="region of interest" description="Disordered" evidence="1">
    <location>
        <begin position="42"/>
        <end position="93"/>
    </location>
</feature>
<feature type="region of interest" description="Disordered" evidence="1">
    <location>
        <begin position="178"/>
        <end position="216"/>
    </location>
</feature>
<dbReference type="InterPro" id="IPR031484">
    <property type="entry name" value="CBP_BcsO"/>
</dbReference>
<keyword evidence="3" id="KW-1185">Reference proteome</keyword>
<dbReference type="STRING" id="1691903.A9B99_07260"/>
<dbReference type="RefSeq" id="WP_064597717.1">
    <property type="nucleotide sequence ID" value="NZ_LYRP01000012.1"/>
</dbReference>